<reference evidence="3" key="1">
    <citation type="submission" date="2017-01" db="EMBL/GenBank/DDBJ databases">
        <authorList>
            <person name="Wang Y."/>
            <person name="White M."/>
            <person name="Kvist S."/>
            <person name="Moncalvo J.-M."/>
        </authorList>
    </citation>
    <scope>NUCLEOTIDE SEQUENCE [LARGE SCALE GENOMIC DNA]</scope>
    <source>
        <strain evidence="3">COL-18-3</strain>
    </source>
</reference>
<evidence type="ECO:0000313" key="2">
    <source>
        <dbReference type="EMBL" id="OMH84694.1"/>
    </source>
</evidence>
<name>A0A1R1PUP7_ZANCU</name>
<keyword evidence="3" id="KW-1185">Reference proteome</keyword>
<feature type="region of interest" description="Disordered" evidence="1">
    <location>
        <begin position="1"/>
        <end position="29"/>
    </location>
</feature>
<evidence type="ECO:0000313" key="3">
    <source>
        <dbReference type="Proteomes" id="UP000188320"/>
    </source>
</evidence>
<proteinExistence type="predicted"/>
<feature type="region of interest" description="Disordered" evidence="1">
    <location>
        <begin position="126"/>
        <end position="160"/>
    </location>
</feature>
<feature type="region of interest" description="Disordered" evidence="1">
    <location>
        <begin position="172"/>
        <end position="194"/>
    </location>
</feature>
<dbReference type="Proteomes" id="UP000188320">
    <property type="component" value="Unassembled WGS sequence"/>
</dbReference>
<dbReference type="PANTHER" id="PTHR42264">
    <property type="entry name" value="EPHRIN_REC_LIKE DOMAIN-CONTAINING PROTEIN"/>
    <property type="match status" value="1"/>
</dbReference>
<dbReference type="EMBL" id="LSSK01000163">
    <property type="protein sequence ID" value="OMH84694.1"/>
    <property type="molecule type" value="Genomic_DNA"/>
</dbReference>
<comment type="caution">
    <text evidence="2">The sequence shown here is derived from an EMBL/GenBank/DDBJ whole genome shotgun (WGS) entry which is preliminary data.</text>
</comment>
<gene>
    <name evidence="2" type="ORF">AX774_g1774</name>
</gene>
<sequence length="1375" mass="155376">MVDYEYDDRGSPPKYNGNTTSKRKTKAKIRAPEGRIKFNSKKQRGVINVNRFRKTVRGRRKEVDVNKRSDGIRVDGGMEKEPFGYQLFGVEGRKYSNMVGGGTAGDNPGVITFKSRKNRQRTLKTYYDNSNPTTNNETPKSILPSYMKSKLQGRPKPAARVVDKNKAEYIRSLFPERKNNKSKNRKNTQNRYENENENVNICANVSSNEDNGFAKAVDKKEHLGISDIYQLPSGIYFDKSSFVGKGMVSTILNRLESLLFKNEREINTNTDTEISSTLVNERDIITWLNSLLYSPFDGEFGQTMLIFDKIASYSNVLSTEKSSENLKLMASKMDELSALIKTHMSTLSVEIPAEKKSFFFLNIFVVVLVMKCVLAKVQLSINQDDFGVGENHVARRELHSIVGPKPATIAFGSSNLNTTSDKVALFEQKLNGMLSLCLSSLVELVVDNLDVNKITRKWKYLNTGDSLSIIIGGDDRWSKGENSEGWNIELLVALINLTNYDALCYSNSSIDPAISTFYKSKISGCENIWTALEKHPTISRKNLWNFFIKMMLPLTQFSKKGISSSSTFPYYLGLSPNQTNINNVNSSFQCFLEGFLVDKCDVVSRKSGLSVLHKLTTSNLGTKHTKSIIGGGKCVCQESGFSLALTTRLVYKLHVLYFEEHGKTELQGPADFTYSEFPETCECSEYFFKNRMTMVYLRILYDTFNLWSACLNPTFLKEWRVLVSKILPTKTFSNTSSHNNKNNIAAANTHPNAVEVENGKKTSVLYSLMLFDVILKTTNKDIINPLRLIQQKFNIVDDLLNSVGTNNTSDSAMTNSFASDLLMENWLTTAKIITVRLINFDLEKLNPGTKRRDLSHKNTPNNKKRTDGYYYYDCQRLCIYQWNNYLQKYTQLYLASSCKSFTLQICIDRLLKSATRLLTTSLDHASNANINTGSILPPTGFLGLVYLLLNASLFKSISLGSEIFTFNPQRLALELLEDILTIICKIQKQEHQYVTGALTNANPVNPRHEFGDRTLPNFDSCSNNASKYSGNDISAELHGNNNHQEYSVVFSKIIEVLQTYWVADLRSSIIGMNSKISTNYGKAYSYNLVLLNKRVKALTLLLQILVGHSKMSRYIASNNHNDNNTNPDNTNTTIANNVAFNYNWDSYFLDYGKNSFSIIIDKYLRRLTISMFMSNAIQYLDFEDFARLKSEIVHWWFVMLLDLNLQHYVYKFITEIQLYLANSSSLGNNVRYNQGVGDVDFPVDLLLNLNCSRATSGGGKSNNTLDFLLLESLFKNISNSHYLQSAPVSASAPALVSISTPTPGSTPIMTTTTVPTNLQTSNTLRSLFKTMFDSANEILSNKSLLPHKVSVDDYKTLVFRVKVLFNSYFPSYFIL</sequence>
<feature type="compositionally biased region" description="Polar residues" evidence="1">
    <location>
        <begin position="127"/>
        <end position="139"/>
    </location>
</feature>
<dbReference type="PANTHER" id="PTHR42264:SF6">
    <property type="entry name" value="TRANSMEMBRANE PROTEIN"/>
    <property type="match status" value="1"/>
</dbReference>
<organism evidence="2 3">
    <name type="scientific">Zancudomyces culisetae</name>
    <name type="common">Gut fungus</name>
    <name type="synonym">Smittium culisetae</name>
    <dbReference type="NCBI Taxonomy" id="1213189"/>
    <lineage>
        <taxon>Eukaryota</taxon>
        <taxon>Fungi</taxon>
        <taxon>Fungi incertae sedis</taxon>
        <taxon>Zoopagomycota</taxon>
        <taxon>Kickxellomycotina</taxon>
        <taxon>Harpellomycetes</taxon>
        <taxon>Harpellales</taxon>
        <taxon>Legeriomycetaceae</taxon>
        <taxon>Zancudomyces</taxon>
    </lineage>
</organism>
<protein>
    <submittedName>
        <fullName evidence="2">Uncharacterized protein</fullName>
    </submittedName>
</protein>
<accession>A0A1R1PUP7</accession>
<evidence type="ECO:0000256" key="1">
    <source>
        <dbReference type="SAM" id="MobiDB-lite"/>
    </source>
</evidence>